<dbReference type="AlphaFoldDB" id="T1A280"/>
<sequence>ATTDGDHITKEHTRPQAVRSAGYKPVRVMFYYPNREQAMRIQQKLESLNKSANGEYYYAEAAWAYINKRTGVDLLGILKELAAERMAEHGK</sequence>
<protein>
    <submittedName>
        <fullName evidence="1">Restriction endonuclease R XbaI</fullName>
    </submittedName>
</protein>
<accession>T1A280</accession>
<dbReference type="InterPro" id="IPR019036">
    <property type="entry name" value="Restrct_endonuc_II_ApaLI"/>
</dbReference>
<feature type="non-terminal residue" evidence="1">
    <location>
        <position position="1"/>
    </location>
</feature>
<proteinExistence type="predicted"/>
<comment type="caution">
    <text evidence="1">The sequence shown here is derived from an EMBL/GenBank/DDBJ whole genome shotgun (WGS) entry which is preliminary data.</text>
</comment>
<reference evidence="1" key="1">
    <citation type="submission" date="2013-08" db="EMBL/GenBank/DDBJ databases">
        <authorList>
            <person name="Mendez C."/>
            <person name="Richter M."/>
            <person name="Ferrer M."/>
            <person name="Sanchez J."/>
        </authorList>
    </citation>
    <scope>NUCLEOTIDE SEQUENCE</scope>
</reference>
<dbReference type="GO" id="GO:0004519">
    <property type="term" value="F:endonuclease activity"/>
    <property type="evidence" value="ECO:0007669"/>
    <property type="project" value="UniProtKB-KW"/>
</dbReference>
<dbReference type="EMBL" id="AUZZ01008891">
    <property type="protein sequence ID" value="EQD35955.1"/>
    <property type="molecule type" value="Genomic_DNA"/>
</dbReference>
<name>T1A280_9ZZZZ</name>
<evidence type="ECO:0000313" key="1">
    <source>
        <dbReference type="EMBL" id="EQD35955.1"/>
    </source>
</evidence>
<dbReference type="Pfam" id="PF09499">
    <property type="entry name" value="RE_ApaLI"/>
    <property type="match status" value="1"/>
</dbReference>
<keyword evidence="1" id="KW-0540">Nuclease</keyword>
<gene>
    <name evidence="1" type="ORF">B2A_12328</name>
</gene>
<keyword evidence="1" id="KW-0255">Endonuclease</keyword>
<keyword evidence="1" id="KW-0378">Hydrolase</keyword>
<reference evidence="1" key="2">
    <citation type="journal article" date="2014" name="ISME J.">
        <title>Microbial stratification in low pH oxic and suboxic macroscopic growths along an acid mine drainage.</title>
        <authorList>
            <person name="Mendez-Garcia C."/>
            <person name="Mesa V."/>
            <person name="Sprenger R.R."/>
            <person name="Richter M."/>
            <person name="Diez M.S."/>
            <person name="Solano J."/>
            <person name="Bargiela R."/>
            <person name="Golyshina O.V."/>
            <person name="Manteca A."/>
            <person name="Ramos J.L."/>
            <person name="Gallego J.R."/>
            <person name="Llorente I."/>
            <person name="Martins Dos Santos V.A."/>
            <person name="Jensen O.N."/>
            <person name="Pelaez A.I."/>
            <person name="Sanchez J."/>
            <person name="Ferrer M."/>
        </authorList>
    </citation>
    <scope>NUCLEOTIDE SEQUENCE</scope>
</reference>
<organism evidence="1">
    <name type="scientific">mine drainage metagenome</name>
    <dbReference type="NCBI Taxonomy" id="410659"/>
    <lineage>
        <taxon>unclassified sequences</taxon>
        <taxon>metagenomes</taxon>
        <taxon>ecological metagenomes</taxon>
    </lineage>
</organism>